<comment type="caution">
    <text evidence="1">The sequence shown here is derived from an EMBL/GenBank/DDBJ whole genome shotgun (WGS) entry which is preliminary data.</text>
</comment>
<protein>
    <submittedName>
        <fullName evidence="1">Uncharacterized protein</fullName>
    </submittedName>
</protein>
<sequence>LNIDIVMRVPFQRSCLFKKVIESGTHKQVLQTYTAMVDVLKPALMEVLQPDNRTSMHSLFAQVIESG</sequence>
<feature type="non-terminal residue" evidence="1">
    <location>
        <position position="1"/>
    </location>
</feature>
<name>A0ABQ7G020_DUNSA</name>
<dbReference type="EMBL" id="MU070392">
    <property type="protein sequence ID" value="KAF5827953.1"/>
    <property type="molecule type" value="Genomic_DNA"/>
</dbReference>
<evidence type="ECO:0000313" key="1">
    <source>
        <dbReference type="EMBL" id="KAF5827953.1"/>
    </source>
</evidence>
<organism evidence="1 2">
    <name type="scientific">Dunaliella salina</name>
    <name type="common">Green alga</name>
    <name type="synonym">Protococcus salinus</name>
    <dbReference type="NCBI Taxonomy" id="3046"/>
    <lineage>
        <taxon>Eukaryota</taxon>
        <taxon>Viridiplantae</taxon>
        <taxon>Chlorophyta</taxon>
        <taxon>core chlorophytes</taxon>
        <taxon>Chlorophyceae</taxon>
        <taxon>CS clade</taxon>
        <taxon>Chlamydomonadales</taxon>
        <taxon>Dunaliellaceae</taxon>
        <taxon>Dunaliella</taxon>
    </lineage>
</organism>
<reference evidence="1" key="1">
    <citation type="submission" date="2017-08" db="EMBL/GenBank/DDBJ databases">
        <authorList>
            <person name="Polle J.E."/>
            <person name="Barry K."/>
            <person name="Cushman J."/>
            <person name="Schmutz J."/>
            <person name="Tran D."/>
            <person name="Hathwaick L.T."/>
            <person name="Yim W.C."/>
            <person name="Jenkins J."/>
            <person name="Mckie-Krisberg Z.M."/>
            <person name="Prochnik S."/>
            <person name="Lindquist E."/>
            <person name="Dockter R.B."/>
            <person name="Adam C."/>
            <person name="Molina H."/>
            <person name="Bunkerborg J."/>
            <person name="Jin E."/>
            <person name="Buchheim M."/>
            <person name="Magnuson J."/>
        </authorList>
    </citation>
    <scope>NUCLEOTIDE SEQUENCE</scope>
    <source>
        <strain evidence="1">CCAP 19/18</strain>
    </source>
</reference>
<evidence type="ECO:0000313" key="2">
    <source>
        <dbReference type="Proteomes" id="UP000815325"/>
    </source>
</evidence>
<feature type="non-terminal residue" evidence="1">
    <location>
        <position position="67"/>
    </location>
</feature>
<accession>A0ABQ7G020</accession>
<proteinExistence type="predicted"/>
<gene>
    <name evidence="1" type="ORF">DUNSADRAFT_18464</name>
</gene>
<keyword evidence="2" id="KW-1185">Reference proteome</keyword>
<dbReference type="Proteomes" id="UP000815325">
    <property type="component" value="Unassembled WGS sequence"/>
</dbReference>